<organism evidence="1 2">
    <name type="scientific">Penicillium malachiteum</name>
    <dbReference type="NCBI Taxonomy" id="1324776"/>
    <lineage>
        <taxon>Eukaryota</taxon>
        <taxon>Fungi</taxon>
        <taxon>Dikarya</taxon>
        <taxon>Ascomycota</taxon>
        <taxon>Pezizomycotina</taxon>
        <taxon>Eurotiomycetes</taxon>
        <taxon>Eurotiomycetidae</taxon>
        <taxon>Eurotiales</taxon>
        <taxon>Aspergillaceae</taxon>
        <taxon>Penicillium</taxon>
    </lineage>
</organism>
<dbReference type="InterPro" id="IPR038883">
    <property type="entry name" value="AN11006-like"/>
</dbReference>
<sequence length="323" mass="36771">MSCSEASIPASEYNPQTRSRLFSLPPEIRYEIFSLAVVGTHGAAKSVDQNTYYGRPGYQTVPCTFTELLRTCKRIYMETWCMPLLLSEHAFCLSSKERSPKGTLSIPSMQKGLDLIHKRHGEIRGGRVRIFSQLKALEATNDCGGVLKMTNFHPTEVTLTVRYLDTWNWEWNEELHIDGAWCGRIELPASVTKFNIEIECLEHRKSEVDYMINGIATGWNFRRSDGVSLESDEDHITISRWTGGSILPGRWRQMRDERRPGCLDYYVGKVTWRPSKNPPTDERPSNPAVRATRERPIYTSPSIDAIMSSINFWGTSLPGSLQT</sequence>
<comment type="caution">
    <text evidence="1">The sequence shown here is derived from an EMBL/GenBank/DDBJ whole genome shotgun (WGS) entry which is preliminary data.</text>
</comment>
<protein>
    <submittedName>
        <fullName evidence="1">Uncharacterized protein</fullName>
    </submittedName>
</protein>
<evidence type="ECO:0000313" key="1">
    <source>
        <dbReference type="EMBL" id="KAJ5738617.1"/>
    </source>
</evidence>
<dbReference type="PANTHER" id="PTHR42085">
    <property type="entry name" value="F-BOX DOMAIN-CONTAINING PROTEIN"/>
    <property type="match status" value="1"/>
</dbReference>
<name>A0AAD6N035_9EURO</name>
<keyword evidence="2" id="KW-1185">Reference proteome</keyword>
<proteinExistence type="predicted"/>
<dbReference type="Proteomes" id="UP001215712">
    <property type="component" value="Unassembled WGS sequence"/>
</dbReference>
<dbReference type="EMBL" id="JAQJAN010000002">
    <property type="protein sequence ID" value="KAJ5738617.1"/>
    <property type="molecule type" value="Genomic_DNA"/>
</dbReference>
<dbReference type="PANTHER" id="PTHR42085:SF1">
    <property type="entry name" value="F-BOX DOMAIN-CONTAINING PROTEIN"/>
    <property type="match status" value="1"/>
</dbReference>
<dbReference type="AlphaFoldDB" id="A0AAD6N035"/>
<reference evidence="1" key="2">
    <citation type="submission" date="2023-01" db="EMBL/GenBank/DDBJ databases">
        <authorList>
            <person name="Petersen C."/>
        </authorList>
    </citation>
    <scope>NUCLEOTIDE SEQUENCE</scope>
    <source>
        <strain evidence="1">IBT 17514</strain>
    </source>
</reference>
<reference evidence="1" key="1">
    <citation type="journal article" date="2023" name="IMA Fungus">
        <title>Comparative genomic study of the Penicillium genus elucidates a diverse pangenome and 15 lateral gene transfer events.</title>
        <authorList>
            <person name="Petersen C."/>
            <person name="Sorensen T."/>
            <person name="Nielsen M.R."/>
            <person name="Sondergaard T.E."/>
            <person name="Sorensen J.L."/>
            <person name="Fitzpatrick D.A."/>
            <person name="Frisvad J.C."/>
            <person name="Nielsen K.L."/>
        </authorList>
    </citation>
    <scope>NUCLEOTIDE SEQUENCE</scope>
    <source>
        <strain evidence="1">IBT 17514</strain>
    </source>
</reference>
<accession>A0AAD6N035</accession>
<evidence type="ECO:0000313" key="2">
    <source>
        <dbReference type="Proteomes" id="UP001215712"/>
    </source>
</evidence>
<gene>
    <name evidence="1" type="ORF">N7493_001772</name>
</gene>